<keyword evidence="1" id="KW-0812">Transmembrane</keyword>
<protein>
    <submittedName>
        <fullName evidence="2">Uncharacterized protein</fullName>
    </submittedName>
</protein>
<dbReference type="Proteomes" id="UP000597444">
    <property type="component" value="Unassembled WGS sequence"/>
</dbReference>
<keyword evidence="3" id="KW-1185">Reference proteome</keyword>
<reference evidence="2" key="1">
    <citation type="submission" date="2020-10" db="EMBL/GenBank/DDBJ databases">
        <title>Taxonomic study of unclassified bacteria belonging to the class Ktedonobacteria.</title>
        <authorList>
            <person name="Yabe S."/>
            <person name="Wang C.M."/>
            <person name="Zheng Y."/>
            <person name="Sakai Y."/>
            <person name="Cavaletti L."/>
            <person name="Monciardini P."/>
            <person name="Donadio S."/>
        </authorList>
    </citation>
    <scope>NUCLEOTIDE SEQUENCE</scope>
    <source>
        <strain evidence="2">ID150040</strain>
    </source>
</reference>
<gene>
    <name evidence="2" type="ORF">KSF_001820</name>
</gene>
<keyword evidence="1" id="KW-0472">Membrane</keyword>
<feature type="transmembrane region" description="Helical" evidence="1">
    <location>
        <begin position="64"/>
        <end position="85"/>
    </location>
</feature>
<proteinExistence type="predicted"/>
<keyword evidence="1" id="KW-1133">Transmembrane helix</keyword>
<comment type="caution">
    <text evidence="2">The sequence shown here is derived from an EMBL/GenBank/DDBJ whole genome shotgun (WGS) entry which is preliminary data.</text>
</comment>
<dbReference type="EMBL" id="BNJK01000001">
    <property type="protein sequence ID" value="GHO90134.1"/>
    <property type="molecule type" value="Genomic_DNA"/>
</dbReference>
<accession>A0A8J3I7B4</accession>
<evidence type="ECO:0000313" key="3">
    <source>
        <dbReference type="Proteomes" id="UP000597444"/>
    </source>
</evidence>
<dbReference type="AlphaFoldDB" id="A0A8J3I7B4"/>
<sequence>MRATHQLSVDLHDQGLTTDASRFAYRAKVLERIVRWYELCTVTWHDPKNEQITVRSVWQGLARLFSILLSWLFSWFLFLIAGYGYRLRYCLG</sequence>
<evidence type="ECO:0000313" key="2">
    <source>
        <dbReference type="EMBL" id="GHO90134.1"/>
    </source>
</evidence>
<name>A0A8J3I7B4_9CHLR</name>
<evidence type="ECO:0000256" key="1">
    <source>
        <dbReference type="SAM" id="Phobius"/>
    </source>
</evidence>
<organism evidence="2 3">
    <name type="scientific">Reticulibacter mediterranei</name>
    <dbReference type="NCBI Taxonomy" id="2778369"/>
    <lineage>
        <taxon>Bacteria</taxon>
        <taxon>Bacillati</taxon>
        <taxon>Chloroflexota</taxon>
        <taxon>Ktedonobacteria</taxon>
        <taxon>Ktedonobacterales</taxon>
        <taxon>Reticulibacteraceae</taxon>
        <taxon>Reticulibacter</taxon>
    </lineage>
</organism>